<evidence type="ECO:0000256" key="3">
    <source>
        <dbReference type="ARBA" id="ARBA00022801"/>
    </source>
</evidence>
<comment type="similarity">
    <text evidence="2">Belongs to the 'GDXG' lipolytic enzyme family.</text>
</comment>
<feature type="compositionally biased region" description="Basic and acidic residues" evidence="5">
    <location>
        <begin position="470"/>
        <end position="483"/>
    </location>
</feature>
<gene>
    <name evidence="6" type="ORF">D8771_34430</name>
</gene>
<evidence type="ECO:0000313" key="6">
    <source>
        <dbReference type="EMBL" id="TGG74694.1"/>
    </source>
</evidence>
<evidence type="ECO:0000256" key="5">
    <source>
        <dbReference type="SAM" id="MobiDB-lite"/>
    </source>
</evidence>
<dbReference type="PROSITE" id="PS01173">
    <property type="entry name" value="LIPASE_GDXG_HIS"/>
    <property type="match status" value="1"/>
</dbReference>
<dbReference type="AlphaFoldDB" id="A0A6C1BYA2"/>
<dbReference type="Gene3D" id="3.40.50.1820">
    <property type="entry name" value="alpha/beta hydrolase"/>
    <property type="match status" value="1"/>
</dbReference>
<dbReference type="InterPro" id="IPR050309">
    <property type="entry name" value="Type-B_Carboxylest/Lipase"/>
</dbReference>
<evidence type="ECO:0000256" key="4">
    <source>
        <dbReference type="RuleBase" id="RU361235"/>
    </source>
</evidence>
<comment type="similarity">
    <text evidence="1 4">Belongs to the type-B carboxylesterase/lipase family.</text>
</comment>
<keyword evidence="3 4" id="KW-0378">Hydrolase</keyword>
<feature type="region of interest" description="Disordered" evidence="5">
    <location>
        <begin position="33"/>
        <end position="72"/>
    </location>
</feature>
<sequence>MRVQLGQGGVRGTTRDGVHAFHGIPYAAGPTGAARFAAPAPPPTWAGDLDATRPGPTAPQPDSRHPDVDFSSLSGPGWVKGRDYLTVQVHTPDPGAGRLPVMVFLHGGAFTSGSGSAPGYDGTRFAHHGVVLVTLNYRLGISGYVAVRDAPPNRGLLDQLAALHWVRDNVAAFGGDPDNVTVFGESAGGMSVAALLAAAPRGLFRRAVAQSGAGSSALTRAQAVAVAREVGAVLGTEPAARALAALPDEALVAALEPLALRRPVPAPDPLLGLSPLSLVIDGEQLTDQPTGMVAAGAAADVDVMVGHNREELNFYTVALGLSVPEEALPALLAPLHPEPERLLAAYRASGRGDLFPAVGTDIVFAHPTWTLAEAHAPHPGGTWRYEFTWRSPAYGGRLGACHGLELPFVFDTVGRVDHGSFGIPDDDEVRELARRTHDAWVRFATDGDPGWPRYTHEHPVVQHIGPEWTRTEHADGPERRMWDGVRTART</sequence>
<accession>A0A6C1BYA2</accession>
<proteinExistence type="inferred from homology"/>
<dbReference type="GO" id="GO:0016787">
    <property type="term" value="F:hydrolase activity"/>
    <property type="evidence" value="ECO:0007669"/>
    <property type="project" value="UniProtKB-KW"/>
</dbReference>
<dbReference type="EMBL" id="RCIY01000120">
    <property type="protein sequence ID" value="TGG74694.1"/>
    <property type="molecule type" value="Genomic_DNA"/>
</dbReference>
<organism evidence="6 7">
    <name type="scientific">Streptomyces albus</name>
    <dbReference type="NCBI Taxonomy" id="1888"/>
    <lineage>
        <taxon>Bacteria</taxon>
        <taxon>Bacillati</taxon>
        <taxon>Actinomycetota</taxon>
        <taxon>Actinomycetes</taxon>
        <taxon>Kitasatosporales</taxon>
        <taxon>Streptomycetaceae</taxon>
        <taxon>Streptomyces</taxon>
    </lineage>
</organism>
<dbReference type="PANTHER" id="PTHR11559">
    <property type="entry name" value="CARBOXYLESTERASE"/>
    <property type="match status" value="1"/>
</dbReference>
<dbReference type="EC" id="3.1.1.-" evidence="4"/>
<evidence type="ECO:0000256" key="2">
    <source>
        <dbReference type="ARBA" id="ARBA00010515"/>
    </source>
</evidence>
<dbReference type="PROSITE" id="PS00122">
    <property type="entry name" value="CARBOXYLESTERASE_B_1"/>
    <property type="match status" value="1"/>
</dbReference>
<dbReference type="GeneID" id="75185454"/>
<evidence type="ECO:0000256" key="1">
    <source>
        <dbReference type="ARBA" id="ARBA00005964"/>
    </source>
</evidence>
<dbReference type="InterPro" id="IPR002168">
    <property type="entry name" value="Lipase_GDXG_HIS_AS"/>
</dbReference>
<comment type="caution">
    <text evidence="6">The sequence shown here is derived from an EMBL/GenBank/DDBJ whole genome shotgun (WGS) entry which is preliminary data.</text>
</comment>
<dbReference type="InterPro" id="IPR002018">
    <property type="entry name" value="CarbesteraseB"/>
</dbReference>
<protein>
    <recommendedName>
        <fullName evidence="4">Carboxylic ester hydrolase</fullName>
        <ecNumber evidence="4">3.1.1.-</ecNumber>
    </recommendedName>
</protein>
<dbReference type="InterPro" id="IPR029058">
    <property type="entry name" value="AB_hydrolase_fold"/>
</dbReference>
<feature type="region of interest" description="Disordered" evidence="5">
    <location>
        <begin position="470"/>
        <end position="490"/>
    </location>
</feature>
<dbReference type="SUPFAM" id="SSF53474">
    <property type="entry name" value="alpha/beta-Hydrolases"/>
    <property type="match status" value="1"/>
</dbReference>
<name>A0A6C1BYA2_9ACTN</name>
<dbReference type="Pfam" id="PF00135">
    <property type="entry name" value="COesterase"/>
    <property type="match status" value="2"/>
</dbReference>
<reference evidence="6 7" key="1">
    <citation type="submission" date="2018-10" db="EMBL/GenBank/DDBJ databases">
        <title>Isolation of pseudouridimycin from Streptomyces albus DSM 40763.</title>
        <authorList>
            <person name="Rosenqvist P."/>
            <person name="Metsae-Ketelae M."/>
            <person name="Virta P."/>
        </authorList>
    </citation>
    <scope>NUCLEOTIDE SEQUENCE [LARGE SCALE GENOMIC DNA]</scope>
    <source>
        <strain evidence="6 7">DSM 40763</strain>
    </source>
</reference>
<dbReference type="InterPro" id="IPR019826">
    <property type="entry name" value="Carboxylesterase_B_AS"/>
</dbReference>
<dbReference type="RefSeq" id="WP_016467203.1">
    <property type="nucleotide sequence ID" value="NZ_BBQG01000010.1"/>
</dbReference>
<dbReference type="Proteomes" id="UP000298111">
    <property type="component" value="Unassembled WGS sequence"/>
</dbReference>
<evidence type="ECO:0000313" key="7">
    <source>
        <dbReference type="Proteomes" id="UP000298111"/>
    </source>
</evidence>